<dbReference type="AlphaFoldDB" id="A0A4S4MLV7"/>
<protein>
    <submittedName>
        <fullName evidence="2">Uncharacterized protein</fullName>
    </submittedName>
</protein>
<dbReference type="EMBL" id="SGPM01000302">
    <property type="protein sequence ID" value="THH26874.1"/>
    <property type="molecule type" value="Genomic_DNA"/>
</dbReference>
<dbReference type="Proteomes" id="UP000308730">
    <property type="component" value="Unassembled WGS sequence"/>
</dbReference>
<feature type="region of interest" description="Disordered" evidence="1">
    <location>
        <begin position="29"/>
        <end position="61"/>
    </location>
</feature>
<proteinExistence type="predicted"/>
<sequence length="250" mass="27296">MSPSTAESASTLSDYDAVVALIANALDPEDNTVAVGTTSRTISPSSSPNPDDSSASRPTSRRNIVISRNLAEKSGHEKTLFVNTEPLEPPEGGFRGFEDYVITVIRHSAQSGAEADRSTLETFVTNGPNAMFAHWEPSGNHISFQFKPHIGFVRLFKSYADRISSPAFVMTNPAAGTFQVQGAGLTVFRDVIERALHEICRKVQLLQDQVPRITTDTAAGAIIRFHFLLGYIPKEFWQDESLVTALAVQK</sequence>
<reference evidence="2 3" key="1">
    <citation type="submission" date="2019-02" db="EMBL/GenBank/DDBJ databases">
        <title>Genome sequencing of the rare red list fungi Antrodiella citrinella (Flaviporus citrinellus).</title>
        <authorList>
            <person name="Buettner E."/>
            <person name="Kellner H."/>
        </authorList>
    </citation>
    <scope>NUCLEOTIDE SEQUENCE [LARGE SCALE GENOMIC DNA]</scope>
    <source>
        <strain evidence="2 3">DSM 108506</strain>
    </source>
</reference>
<comment type="caution">
    <text evidence="2">The sequence shown here is derived from an EMBL/GenBank/DDBJ whole genome shotgun (WGS) entry which is preliminary data.</text>
</comment>
<keyword evidence="3" id="KW-1185">Reference proteome</keyword>
<organism evidence="2 3">
    <name type="scientific">Antrodiella citrinella</name>
    <dbReference type="NCBI Taxonomy" id="2447956"/>
    <lineage>
        <taxon>Eukaryota</taxon>
        <taxon>Fungi</taxon>
        <taxon>Dikarya</taxon>
        <taxon>Basidiomycota</taxon>
        <taxon>Agaricomycotina</taxon>
        <taxon>Agaricomycetes</taxon>
        <taxon>Polyporales</taxon>
        <taxon>Steccherinaceae</taxon>
        <taxon>Antrodiella</taxon>
    </lineage>
</organism>
<evidence type="ECO:0000313" key="2">
    <source>
        <dbReference type="EMBL" id="THH26874.1"/>
    </source>
</evidence>
<name>A0A4S4MLV7_9APHY</name>
<feature type="compositionally biased region" description="Low complexity" evidence="1">
    <location>
        <begin position="37"/>
        <end position="58"/>
    </location>
</feature>
<evidence type="ECO:0000256" key="1">
    <source>
        <dbReference type="SAM" id="MobiDB-lite"/>
    </source>
</evidence>
<gene>
    <name evidence="2" type="ORF">EUX98_g7321</name>
</gene>
<evidence type="ECO:0000313" key="3">
    <source>
        <dbReference type="Proteomes" id="UP000308730"/>
    </source>
</evidence>
<accession>A0A4S4MLV7</accession>